<feature type="region of interest" description="Disordered" evidence="3">
    <location>
        <begin position="69"/>
        <end position="99"/>
    </location>
</feature>
<dbReference type="SUPFAM" id="SSF55729">
    <property type="entry name" value="Acyl-CoA N-acyltransferases (Nat)"/>
    <property type="match status" value="1"/>
</dbReference>
<keyword evidence="7" id="KW-1185">Reference proteome</keyword>
<evidence type="ECO:0000313" key="8">
    <source>
        <dbReference type="Proteomes" id="UP001321018"/>
    </source>
</evidence>
<accession>A0AAP2YZX6</accession>
<feature type="region of interest" description="Disordered" evidence="3">
    <location>
        <begin position="192"/>
        <end position="211"/>
    </location>
</feature>
<gene>
    <name evidence="6" type="ORF">OB955_24100</name>
    <name evidence="5" type="ORF">OB960_11430</name>
</gene>
<name>A0AAP2YZX6_9EURY</name>
<evidence type="ECO:0000313" key="7">
    <source>
        <dbReference type="Proteomes" id="UP001320972"/>
    </source>
</evidence>
<evidence type="ECO:0000256" key="2">
    <source>
        <dbReference type="ARBA" id="ARBA00023315"/>
    </source>
</evidence>
<evidence type="ECO:0000313" key="5">
    <source>
        <dbReference type="EMBL" id="MCU4742008.1"/>
    </source>
</evidence>
<dbReference type="InterPro" id="IPR050832">
    <property type="entry name" value="Bact_Acetyltransf"/>
</dbReference>
<proteinExistence type="predicted"/>
<dbReference type="CDD" id="cd04301">
    <property type="entry name" value="NAT_SF"/>
    <property type="match status" value="1"/>
</dbReference>
<dbReference type="InterPro" id="IPR016181">
    <property type="entry name" value="Acyl_CoA_acyltransferase"/>
</dbReference>
<evidence type="ECO:0000259" key="4">
    <source>
        <dbReference type="PROSITE" id="PS51186"/>
    </source>
</evidence>
<dbReference type="PROSITE" id="PS51186">
    <property type="entry name" value="GNAT"/>
    <property type="match status" value="1"/>
</dbReference>
<dbReference type="Proteomes" id="UP001320972">
    <property type="component" value="Unassembled WGS sequence"/>
</dbReference>
<dbReference type="PANTHER" id="PTHR43877">
    <property type="entry name" value="AMINOALKYLPHOSPHONATE N-ACETYLTRANSFERASE-RELATED-RELATED"/>
    <property type="match status" value="1"/>
</dbReference>
<feature type="domain" description="N-acetyltransferase" evidence="4">
    <location>
        <begin position="38"/>
        <end position="204"/>
    </location>
</feature>
<reference evidence="5 7" key="1">
    <citation type="submission" date="2022-09" db="EMBL/GenBank/DDBJ databases">
        <title>Enrichment on poylsaccharides allowed isolation of novel metabolic and taxonomic groups of Haloarchaea.</title>
        <authorList>
            <person name="Sorokin D.Y."/>
            <person name="Elcheninov A.G."/>
            <person name="Khizhniak T.V."/>
            <person name="Kolganova T.V."/>
            <person name="Kublanov I.V."/>
        </authorList>
    </citation>
    <scope>NUCLEOTIDE SEQUENCE</scope>
    <source>
        <strain evidence="6 7">AArc-m2/3/4</strain>
        <strain evidence="5">AArc-xg1-1</strain>
    </source>
</reference>
<dbReference type="EMBL" id="JAOPKA010000006">
    <property type="protein sequence ID" value="MCU4742008.1"/>
    <property type="molecule type" value="Genomic_DNA"/>
</dbReference>
<protein>
    <submittedName>
        <fullName evidence="5">GNAT family N-acetyltransferase</fullName>
    </submittedName>
</protein>
<dbReference type="AlphaFoldDB" id="A0AAP2YZX6"/>
<comment type="caution">
    <text evidence="5">The sequence shown here is derived from an EMBL/GenBank/DDBJ whole genome shotgun (WGS) entry which is preliminary data.</text>
</comment>
<dbReference type="RefSeq" id="WP_425494296.1">
    <property type="nucleotide sequence ID" value="NZ_JAOPKA010000006.1"/>
</dbReference>
<feature type="compositionally biased region" description="Basic and acidic residues" evidence="3">
    <location>
        <begin position="202"/>
        <end position="211"/>
    </location>
</feature>
<keyword evidence="1" id="KW-0808">Transferase</keyword>
<evidence type="ECO:0000313" key="6">
    <source>
        <dbReference type="EMBL" id="MCU4975769.1"/>
    </source>
</evidence>
<dbReference type="Pfam" id="PF00583">
    <property type="entry name" value="Acetyltransf_1"/>
    <property type="match status" value="1"/>
</dbReference>
<evidence type="ECO:0000256" key="3">
    <source>
        <dbReference type="SAM" id="MobiDB-lite"/>
    </source>
</evidence>
<dbReference type="Gene3D" id="3.40.630.30">
    <property type="match status" value="1"/>
</dbReference>
<feature type="compositionally biased region" description="Basic and acidic residues" evidence="3">
    <location>
        <begin position="70"/>
        <end position="87"/>
    </location>
</feature>
<dbReference type="GO" id="GO:0016747">
    <property type="term" value="F:acyltransferase activity, transferring groups other than amino-acyl groups"/>
    <property type="evidence" value="ECO:0007669"/>
    <property type="project" value="InterPro"/>
</dbReference>
<dbReference type="InterPro" id="IPR000182">
    <property type="entry name" value="GNAT_dom"/>
</dbReference>
<keyword evidence="2" id="KW-0012">Acyltransferase</keyword>
<organism evidence="5 8">
    <name type="scientific">Natronoglomus mannanivorans</name>
    <dbReference type="NCBI Taxonomy" id="2979990"/>
    <lineage>
        <taxon>Archaea</taxon>
        <taxon>Methanobacteriati</taxon>
        <taxon>Methanobacteriota</taxon>
        <taxon>Stenosarchaea group</taxon>
        <taxon>Halobacteria</taxon>
        <taxon>Halobacteriales</taxon>
        <taxon>Natrialbaceae</taxon>
        <taxon>Natronoglomus</taxon>
    </lineage>
</organism>
<dbReference type="EMBL" id="JAOPKB010000024">
    <property type="protein sequence ID" value="MCU4975769.1"/>
    <property type="molecule type" value="Genomic_DNA"/>
</dbReference>
<dbReference type="Proteomes" id="UP001321018">
    <property type="component" value="Unassembled WGS sequence"/>
</dbReference>
<sequence>MRIRPYEPSTDRAALWSLKRSFELGLGSDTGGDEKAQVYEDKLTDEYREGYLEWVDRCVEECPTAVTVAEAERANDDNGTGESRDGTETGTVGEYEPTSETTPHLVGYVFVLPDSFAYVWDAAVLNELFVSDADRGTGVADDLMDAAIETARDQELPLERFVLDVDRQNDRAQAFYRRHGFDHWGELVARPLSASDSQSSKTLEDDGEHEK</sequence>
<evidence type="ECO:0000256" key="1">
    <source>
        <dbReference type="ARBA" id="ARBA00022679"/>
    </source>
</evidence>
<dbReference type="PANTHER" id="PTHR43877:SF2">
    <property type="entry name" value="AMINOALKYLPHOSPHONATE N-ACETYLTRANSFERASE-RELATED"/>
    <property type="match status" value="1"/>
</dbReference>